<evidence type="ECO:0000259" key="16">
    <source>
        <dbReference type="PROSITE" id="PS50885"/>
    </source>
</evidence>
<dbReference type="PRINTS" id="PR00344">
    <property type="entry name" value="BCTRLSENSOR"/>
</dbReference>
<keyword evidence="3 14" id="KW-1003">Cell membrane</keyword>
<dbReference type="InterPro" id="IPR003661">
    <property type="entry name" value="HisK_dim/P_dom"/>
</dbReference>
<evidence type="ECO:0000256" key="9">
    <source>
        <dbReference type="ARBA" id="ARBA00022777"/>
    </source>
</evidence>
<dbReference type="Pfam" id="PF00672">
    <property type="entry name" value="HAMP"/>
    <property type="match status" value="1"/>
</dbReference>
<dbReference type="Pfam" id="PF00512">
    <property type="entry name" value="HisKA"/>
    <property type="match status" value="1"/>
</dbReference>
<keyword evidence="6 14" id="KW-0808">Transferase</keyword>
<sequence>MSLRMTAWYAGTAFLLVLLATSLLTWSFGARIARQEDRTLHVLAQIARPLGGAADPSASQAIASALERAGNTREIQFRVIGPHGRITIQSKGNHLPLPSSVGLPNVATLDSGGMAFRVLTQPLPNGFMLQIAIASPGSQALLLRYRETLTLILAVSIILCAVLGYLIARSGMRPIERIAETAENIRLSTLHERLDVAGLPAELAALANTFNLMLDRLEQSFLQLSQFSADLAHELRTPISNLRGELEVALSRPRSDDTYREVLGSALEECTRISRVIQSLLFLARAEMVGAPPAVEALDLASEIATVLEFYQPMAAEAGLSLTARVRPGLPIRFDRILLQQALGNLVANAIAHTGTGGQITIEVAEVLEQLSIRIKDTGQGIAPEHLPHVFDRFYRADPARSHVGGNLGLGLAVVRAIMDLHGGRVSIESTQGQGTTVSLLVAATAR</sequence>
<dbReference type="HOGENOM" id="CLU_000445_89_6_5"/>
<dbReference type="NCBIfam" id="TIGR01386">
    <property type="entry name" value="cztS_silS_copS"/>
    <property type="match status" value="1"/>
</dbReference>
<evidence type="ECO:0000256" key="10">
    <source>
        <dbReference type="ARBA" id="ARBA00022840"/>
    </source>
</evidence>
<dbReference type="PANTHER" id="PTHR45436:SF9">
    <property type="entry name" value="SENSOR PROTEIN"/>
    <property type="match status" value="1"/>
</dbReference>
<dbReference type="Gene3D" id="6.10.340.10">
    <property type="match status" value="1"/>
</dbReference>
<evidence type="ECO:0000256" key="11">
    <source>
        <dbReference type="ARBA" id="ARBA00022989"/>
    </source>
</evidence>
<evidence type="ECO:0000256" key="1">
    <source>
        <dbReference type="ARBA" id="ARBA00000085"/>
    </source>
</evidence>
<evidence type="ECO:0000256" key="8">
    <source>
        <dbReference type="ARBA" id="ARBA00022741"/>
    </source>
</evidence>
<dbReference type="EMBL" id="CP000689">
    <property type="protein sequence ID" value="ABQ28736.1"/>
    <property type="molecule type" value="Genomic_DNA"/>
</dbReference>
<keyword evidence="7 14" id="KW-0812">Transmembrane</keyword>
<keyword evidence="17" id="KW-0614">Plasmid</keyword>
<dbReference type="EC" id="2.7.13.3" evidence="14"/>
<dbReference type="InterPro" id="IPR003594">
    <property type="entry name" value="HATPase_dom"/>
</dbReference>
<dbReference type="Pfam" id="PF02518">
    <property type="entry name" value="HATPase_c"/>
    <property type="match status" value="1"/>
</dbReference>
<dbReference type="Gene3D" id="3.30.565.10">
    <property type="entry name" value="Histidine kinase-like ATPase, C-terminal domain"/>
    <property type="match status" value="1"/>
</dbReference>
<feature type="transmembrane region" description="Helical" evidence="14">
    <location>
        <begin position="149"/>
        <end position="168"/>
    </location>
</feature>
<evidence type="ECO:0000256" key="14">
    <source>
        <dbReference type="RuleBase" id="RU364088"/>
    </source>
</evidence>
<dbReference type="InterPro" id="IPR003660">
    <property type="entry name" value="HAMP_dom"/>
</dbReference>
<dbReference type="GO" id="GO:0000155">
    <property type="term" value="F:phosphorelay sensor kinase activity"/>
    <property type="evidence" value="ECO:0007669"/>
    <property type="project" value="InterPro"/>
</dbReference>
<keyword evidence="9 14" id="KW-0418">Kinase</keyword>
<dbReference type="FunFam" id="1.10.287.130:FF:000001">
    <property type="entry name" value="Two-component sensor histidine kinase"/>
    <property type="match status" value="1"/>
</dbReference>
<comment type="subcellular location">
    <subcellularLocation>
        <location evidence="2 14">Cell inner membrane</location>
    </subcellularLocation>
</comment>
<name>A5FT04_ACICJ</name>
<comment type="function">
    <text evidence="14">Member of a two-component regulatory system.</text>
</comment>
<dbReference type="InterPro" id="IPR004358">
    <property type="entry name" value="Sig_transdc_His_kin-like_C"/>
</dbReference>
<keyword evidence="13 14" id="KW-0472">Membrane</keyword>
<feature type="domain" description="Histidine kinase" evidence="15">
    <location>
        <begin position="230"/>
        <end position="446"/>
    </location>
</feature>
<evidence type="ECO:0000256" key="6">
    <source>
        <dbReference type="ARBA" id="ARBA00022679"/>
    </source>
</evidence>
<dbReference type="PANTHER" id="PTHR45436">
    <property type="entry name" value="SENSOR HISTIDINE KINASE YKOH"/>
    <property type="match status" value="1"/>
</dbReference>
<comment type="catalytic activity">
    <reaction evidence="1 14">
        <text>ATP + protein L-histidine = ADP + protein N-phospho-L-histidine.</text>
        <dbReference type="EC" id="2.7.13.3"/>
    </reaction>
</comment>
<gene>
    <name evidence="17" type="ordered locus">Acry_3107</name>
</gene>
<keyword evidence="4 14" id="KW-0997">Cell inner membrane</keyword>
<dbReference type="FunFam" id="3.30.565.10:FF:000006">
    <property type="entry name" value="Sensor histidine kinase WalK"/>
    <property type="match status" value="1"/>
</dbReference>
<dbReference type="CDD" id="cd00082">
    <property type="entry name" value="HisKA"/>
    <property type="match status" value="1"/>
</dbReference>
<dbReference type="SMART" id="SM00304">
    <property type="entry name" value="HAMP"/>
    <property type="match status" value="1"/>
</dbReference>
<evidence type="ECO:0000256" key="3">
    <source>
        <dbReference type="ARBA" id="ARBA00022475"/>
    </source>
</evidence>
<geneLocation type="plasmid" evidence="17 18">
    <name>pACRY01</name>
</geneLocation>
<dbReference type="CDD" id="cd06225">
    <property type="entry name" value="HAMP"/>
    <property type="match status" value="1"/>
</dbReference>
<evidence type="ECO:0000313" key="17">
    <source>
        <dbReference type="EMBL" id="ABQ28736.1"/>
    </source>
</evidence>
<dbReference type="SUPFAM" id="SSF158472">
    <property type="entry name" value="HAMP domain-like"/>
    <property type="match status" value="1"/>
</dbReference>
<dbReference type="Proteomes" id="UP000000245">
    <property type="component" value="Plasmid pACRY01"/>
</dbReference>
<keyword evidence="11 14" id="KW-1133">Transmembrane helix</keyword>
<dbReference type="InterPro" id="IPR036890">
    <property type="entry name" value="HATPase_C_sf"/>
</dbReference>
<dbReference type="SUPFAM" id="SSF55874">
    <property type="entry name" value="ATPase domain of HSP90 chaperone/DNA topoisomerase II/histidine kinase"/>
    <property type="match status" value="1"/>
</dbReference>
<evidence type="ECO:0000256" key="12">
    <source>
        <dbReference type="ARBA" id="ARBA00023012"/>
    </source>
</evidence>
<dbReference type="InterPro" id="IPR050428">
    <property type="entry name" value="TCS_sensor_his_kinase"/>
</dbReference>
<dbReference type="InterPro" id="IPR006290">
    <property type="entry name" value="CztS_silS_copS"/>
</dbReference>
<feature type="domain" description="HAMP" evidence="16">
    <location>
        <begin position="169"/>
        <end position="222"/>
    </location>
</feature>
<evidence type="ECO:0000256" key="2">
    <source>
        <dbReference type="ARBA" id="ARBA00004533"/>
    </source>
</evidence>
<protein>
    <recommendedName>
        <fullName evidence="14">Sensor protein</fullName>
        <ecNumber evidence="14">2.7.13.3</ecNumber>
    </recommendedName>
</protein>
<dbReference type="AlphaFoldDB" id="A5FT04"/>
<dbReference type="CDD" id="cd00075">
    <property type="entry name" value="HATPase"/>
    <property type="match status" value="1"/>
</dbReference>
<dbReference type="Gene3D" id="1.10.287.130">
    <property type="match status" value="1"/>
</dbReference>
<keyword evidence="18" id="KW-1185">Reference proteome</keyword>
<dbReference type="InterPro" id="IPR036097">
    <property type="entry name" value="HisK_dim/P_sf"/>
</dbReference>
<dbReference type="SUPFAM" id="SSF47384">
    <property type="entry name" value="Homodimeric domain of signal transducing histidine kinase"/>
    <property type="match status" value="1"/>
</dbReference>
<evidence type="ECO:0000256" key="4">
    <source>
        <dbReference type="ARBA" id="ARBA00022519"/>
    </source>
</evidence>
<evidence type="ECO:0000259" key="15">
    <source>
        <dbReference type="PROSITE" id="PS50109"/>
    </source>
</evidence>
<keyword evidence="12 14" id="KW-0902">Two-component regulatory system</keyword>
<dbReference type="PROSITE" id="PS50109">
    <property type="entry name" value="HIS_KIN"/>
    <property type="match status" value="1"/>
</dbReference>
<keyword evidence="5" id="KW-0597">Phosphoprotein</keyword>
<dbReference type="KEGG" id="acr:Acry_3107"/>
<keyword evidence="8 14" id="KW-0547">Nucleotide-binding</keyword>
<dbReference type="PROSITE" id="PS50885">
    <property type="entry name" value="HAMP"/>
    <property type="match status" value="1"/>
</dbReference>
<reference evidence="17 18" key="1">
    <citation type="submission" date="2007-05" db="EMBL/GenBank/DDBJ databases">
        <title>Complete sequence of plasmid1 pACRY01 of Acidiphilium cryptum JF-5.</title>
        <authorList>
            <consortium name="US DOE Joint Genome Institute"/>
            <person name="Copeland A."/>
            <person name="Lucas S."/>
            <person name="Lapidus A."/>
            <person name="Barry K."/>
            <person name="Detter J.C."/>
            <person name="Glavina del Rio T."/>
            <person name="Hammon N."/>
            <person name="Israni S."/>
            <person name="Dalin E."/>
            <person name="Tice H."/>
            <person name="Pitluck S."/>
            <person name="Sims D."/>
            <person name="Brettin T."/>
            <person name="Bruce D."/>
            <person name="Han C."/>
            <person name="Schmutz J."/>
            <person name="Larimer F."/>
            <person name="Land M."/>
            <person name="Hauser L."/>
            <person name="Kyrpides N."/>
            <person name="Kim E."/>
            <person name="Magnuson T."/>
            <person name="Richardson P."/>
        </authorList>
    </citation>
    <scope>NUCLEOTIDE SEQUENCE [LARGE SCALE GENOMIC DNA]</scope>
    <source>
        <strain evidence="18">JF-5</strain>
        <plasmid evidence="18">Plasmid pACRY01</plasmid>
    </source>
</reference>
<accession>A5FT04</accession>
<dbReference type="SMART" id="SM00388">
    <property type="entry name" value="HisKA"/>
    <property type="match status" value="1"/>
</dbReference>
<organism evidence="17 18">
    <name type="scientific">Acidiphilium cryptum (strain JF-5)</name>
    <dbReference type="NCBI Taxonomy" id="349163"/>
    <lineage>
        <taxon>Bacteria</taxon>
        <taxon>Pseudomonadati</taxon>
        <taxon>Pseudomonadota</taxon>
        <taxon>Alphaproteobacteria</taxon>
        <taxon>Acetobacterales</taxon>
        <taxon>Acidocellaceae</taxon>
        <taxon>Acidiphilium</taxon>
    </lineage>
</organism>
<dbReference type="InterPro" id="IPR005467">
    <property type="entry name" value="His_kinase_dom"/>
</dbReference>
<dbReference type="RefSeq" id="WP_011930578.1">
    <property type="nucleotide sequence ID" value="NC_009467.1"/>
</dbReference>
<dbReference type="SMART" id="SM00387">
    <property type="entry name" value="HATPase_c"/>
    <property type="match status" value="1"/>
</dbReference>
<evidence type="ECO:0000256" key="13">
    <source>
        <dbReference type="ARBA" id="ARBA00023136"/>
    </source>
</evidence>
<dbReference type="GO" id="GO:0005886">
    <property type="term" value="C:plasma membrane"/>
    <property type="evidence" value="ECO:0007669"/>
    <property type="project" value="UniProtKB-SubCell"/>
</dbReference>
<evidence type="ECO:0000256" key="5">
    <source>
        <dbReference type="ARBA" id="ARBA00022553"/>
    </source>
</evidence>
<keyword evidence="10 14" id="KW-0067">ATP-binding</keyword>
<evidence type="ECO:0000256" key="7">
    <source>
        <dbReference type="ARBA" id="ARBA00022692"/>
    </source>
</evidence>
<dbReference type="GO" id="GO:0005524">
    <property type="term" value="F:ATP binding"/>
    <property type="evidence" value="ECO:0007669"/>
    <property type="project" value="UniProtKB-KW"/>
</dbReference>
<evidence type="ECO:0000313" key="18">
    <source>
        <dbReference type="Proteomes" id="UP000000245"/>
    </source>
</evidence>
<proteinExistence type="predicted"/>